<name>A0A9J5X8R6_SOLCO</name>
<dbReference type="InterPro" id="IPR010285">
    <property type="entry name" value="DNA_helicase_pif1-like_DEAD"/>
</dbReference>
<keyword evidence="1" id="KW-0347">Helicase</keyword>
<evidence type="ECO:0000313" key="4">
    <source>
        <dbReference type="Proteomes" id="UP000824120"/>
    </source>
</evidence>
<dbReference type="GO" id="GO:0016787">
    <property type="term" value="F:hydrolase activity"/>
    <property type="evidence" value="ECO:0007669"/>
    <property type="project" value="UniProtKB-KW"/>
</dbReference>
<dbReference type="Pfam" id="PF05970">
    <property type="entry name" value="PIF1"/>
    <property type="match status" value="1"/>
</dbReference>
<comment type="caution">
    <text evidence="3">The sequence shown here is derived from an EMBL/GenBank/DDBJ whole genome shotgun (WGS) entry which is preliminary data.</text>
</comment>
<accession>A0A9J5X8R6</accession>
<evidence type="ECO:0000313" key="3">
    <source>
        <dbReference type="EMBL" id="KAG5584667.1"/>
    </source>
</evidence>
<dbReference type="InterPro" id="IPR027417">
    <property type="entry name" value="P-loop_NTPase"/>
</dbReference>
<dbReference type="EMBL" id="JACXVP010000009">
    <property type="protein sequence ID" value="KAG5584667.1"/>
    <property type="molecule type" value="Genomic_DNA"/>
</dbReference>
<keyword evidence="4" id="KW-1185">Reference proteome</keyword>
<keyword evidence="1" id="KW-0234">DNA repair</keyword>
<keyword evidence="1" id="KW-0233">DNA recombination</keyword>
<evidence type="ECO:0000256" key="1">
    <source>
        <dbReference type="RuleBase" id="RU363044"/>
    </source>
</evidence>
<proteinExistence type="inferred from homology"/>
<dbReference type="PANTHER" id="PTHR10492:SF94">
    <property type="entry name" value="ATP-DEPENDENT DNA HELICASE"/>
    <property type="match status" value="1"/>
</dbReference>
<keyword evidence="1" id="KW-0067">ATP-binding</keyword>
<dbReference type="GO" id="GO:0000723">
    <property type="term" value="P:telomere maintenance"/>
    <property type="evidence" value="ECO:0007669"/>
    <property type="project" value="InterPro"/>
</dbReference>
<dbReference type="GO" id="GO:0005524">
    <property type="term" value="F:ATP binding"/>
    <property type="evidence" value="ECO:0007669"/>
    <property type="project" value="UniProtKB-KW"/>
</dbReference>
<dbReference type="PANTHER" id="PTHR10492">
    <property type="match status" value="1"/>
</dbReference>
<keyword evidence="1" id="KW-0227">DNA damage</keyword>
<comment type="cofactor">
    <cofactor evidence="1">
        <name>Mg(2+)</name>
        <dbReference type="ChEBI" id="CHEBI:18420"/>
    </cofactor>
</comment>
<dbReference type="GO" id="GO:0006281">
    <property type="term" value="P:DNA repair"/>
    <property type="evidence" value="ECO:0007669"/>
    <property type="project" value="UniProtKB-KW"/>
</dbReference>
<dbReference type="AlphaFoldDB" id="A0A9J5X8R6"/>
<keyword evidence="1" id="KW-0378">Hydrolase</keyword>
<reference evidence="3 4" key="1">
    <citation type="submission" date="2020-09" db="EMBL/GenBank/DDBJ databases">
        <title>De no assembly of potato wild relative species, Solanum commersonii.</title>
        <authorList>
            <person name="Cho K."/>
        </authorList>
    </citation>
    <scope>NUCLEOTIDE SEQUENCE [LARGE SCALE GENOMIC DNA]</scope>
    <source>
        <strain evidence="3">LZ3.2</strain>
        <tissue evidence="3">Leaf</tissue>
    </source>
</reference>
<sequence>MPVNVLAKDVDAQSQLNQQQAQGFNTILERVNSETPGLFFVDEPGAIGKTFLYRVLLAKVRSKVMIALATATSGVATTILPRGCTTHSRFGIPLQANETTMTNMSKQGGGAQLIRQAKFII</sequence>
<dbReference type="OrthoDB" id="1927241at2759"/>
<protein>
    <recommendedName>
        <fullName evidence="1">ATP-dependent DNA helicase</fullName>
        <ecNumber evidence="1">5.6.2.3</ecNumber>
    </recommendedName>
</protein>
<dbReference type="Proteomes" id="UP000824120">
    <property type="component" value="Chromosome 9"/>
</dbReference>
<feature type="domain" description="DNA helicase Pif1-like DEAD-box helicase" evidence="2">
    <location>
        <begin position="15"/>
        <end position="121"/>
    </location>
</feature>
<dbReference type="EC" id="5.6.2.3" evidence="1"/>
<dbReference type="GO" id="GO:0043139">
    <property type="term" value="F:5'-3' DNA helicase activity"/>
    <property type="evidence" value="ECO:0007669"/>
    <property type="project" value="UniProtKB-EC"/>
</dbReference>
<evidence type="ECO:0000259" key="2">
    <source>
        <dbReference type="Pfam" id="PF05970"/>
    </source>
</evidence>
<organism evidence="3 4">
    <name type="scientific">Solanum commersonii</name>
    <name type="common">Commerson's wild potato</name>
    <name type="synonym">Commerson's nightshade</name>
    <dbReference type="NCBI Taxonomy" id="4109"/>
    <lineage>
        <taxon>Eukaryota</taxon>
        <taxon>Viridiplantae</taxon>
        <taxon>Streptophyta</taxon>
        <taxon>Embryophyta</taxon>
        <taxon>Tracheophyta</taxon>
        <taxon>Spermatophyta</taxon>
        <taxon>Magnoliopsida</taxon>
        <taxon>eudicotyledons</taxon>
        <taxon>Gunneridae</taxon>
        <taxon>Pentapetalae</taxon>
        <taxon>asterids</taxon>
        <taxon>lamiids</taxon>
        <taxon>Solanales</taxon>
        <taxon>Solanaceae</taxon>
        <taxon>Solanoideae</taxon>
        <taxon>Solaneae</taxon>
        <taxon>Solanum</taxon>
    </lineage>
</organism>
<gene>
    <name evidence="3" type="ORF">H5410_045101</name>
</gene>
<comment type="similarity">
    <text evidence="1">Belongs to the helicase family.</text>
</comment>
<dbReference type="GO" id="GO:0006310">
    <property type="term" value="P:DNA recombination"/>
    <property type="evidence" value="ECO:0007669"/>
    <property type="project" value="UniProtKB-KW"/>
</dbReference>
<keyword evidence="1" id="KW-0547">Nucleotide-binding</keyword>
<comment type="catalytic activity">
    <reaction evidence="1">
        <text>ATP + H2O = ADP + phosphate + H(+)</text>
        <dbReference type="Rhea" id="RHEA:13065"/>
        <dbReference type="ChEBI" id="CHEBI:15377"/>
        <dbReference type="ChEBI" id="CHEBI:15378"/>
        <dbReference type="ChEBI" id="CHEBI:30616"/>
        <dbReference type="ChEBI" id="CHEBI:43474"/>
        <dbReference type="ChEBI" id="CHEBI:456216"/>
        <dbReference type="EC" id="5.6.2.3"/>
    </reaction>
</comment>
<dbReference type="Gene3D" id="3.40.50.300">
    <property type="entry name" value="P-loop containing nucleotide triphosphate hydrolases"/>
    <property type="match status" value="1"/>
</dbReference>